<dbReference type="CDD" id="cd03794">
    <property type="entry name" value="GT4_WbuB-like"/>
    <property type="match status" value="1"/>
</dbReference>
<accession>A0ABY9Q6C0</accession>
<name>A0ABY9Q6C0_9FIRM</name>
<dbReference type="SUPFAM" id="SSF53756">
    <property type="entry name" value="UDP-Glycosyltransferase/glycogen phosphorylase"/>
    <property type="match status" value="1"/>
</dbReference>
<dbReference type="InterPro" id="IPR001296">
    <property type="entry name" value="Glyco_trans_1"/>
</dbReference>
<evidence type="ECO:0000313" key="2">
    <source>
        <dbReference type="EMBL" id="WMT83447.1"/>
    </source>
</evidence>
<evidence type="ECO:0000313" key="3">
    <source>
        <dbReference type="Proteomes" id="UP001235030"/>
    </source>
</evidence>
<gene>
    <name evidence="2" type="ORF">TEMA_39630</name>
</gene>
<proteinExistence type="predicted"/>
<sequence>MKTLVVTQYFWPEEFRINDICEGLVQKGHTVEVLTGLPNYPYGKLFDGYSFFKRGQKQYKNIKINRCYLSERGQNSSIKLALNYISFVMSSLFHIPKLMTKKFDNIFVFQVSPITTAIPAIILSKLKKIPSSIYIQDLWPETFYSIVNINNKNIKKIFKKICIKIYDCFDQLIIASEGYRKILVDAGVDDNKIVYLPQWAEDIYSEVEKEKVIEKSENDFIVTFAGNIGKAQSVDTIIEAANLCKEKKNIKWIILGDGSEFSNIKTMVEKYKLEDTVSLLGRKPSSDMPKYFSQSDALIVTLKDTDILRITLPAKVQSYMASGKPILGAISGAGMEAITDSKCGIACEAEDFNNLYKNVIKLYNMKKEERSILGNNGKYYFINNFEREMLLNRLNEYLDNINKNIMGDEQYV</sequence>
<dbReference type="Gene3D" id="3.40.50.2000">
    <property type="entry name" value="Glycogen Phosphorylase B"/>
    <property type="match status" value="2"/>
</dbReference>
<dbReference type="PANTHER" id="PTHR12526">
    <property type="entry name" value="GLYCOSYLTRANSFERASE"/>
    <property type="match status" value="1"/>
</dbReference>
<organism evidence="2 3">
    <name type="scientific">Terrisporobacter mayombei</name>
    <dbReference type="NCBI Taxonomy" id="1541"/>
    <lineage>
        <taxon>Bacteria</taxon>
        <taxon>Bacillati</taxon>
        <taxon>Bacillota</taxon>
        <taxon>Clostridia</taxon>
        <taxon>Peptostreptococcales</taxon>
        <taxon>Peptostreptococcaceae</taxon>
        <taxon>Terrisporobacter</taxon>
    </lineage>
</organism>
<dbReference type="Proteomes" id="UP001235030">
    <property type="component" value="Chromosome"/>
</dbReference>
<reference evidence="2 3" key="1">
    <citation type="submission" date="2022-07" db="EMBL/GenBank/DDBJ databases">
        <title>Genome sequence of Terrisporobacter mayombei DSM6539.</title>
        <authorList>
            <person name="Boeer T."/>
            <person name="Bengelsdorf F.R."/>
            <person name="Daniel R."/>
            <person name="Poehlein A."/>
        </authorList>
    </citation>
    <scope>NUCLEOTIDE SEQUENCE [LARGE SCALE GENOMIC DNA]</scope>
    <source>
        <strain evidence="2 3">DSM 6539</strain>
    </source>
</reference>
<feature type="domain" description="Glycosyl transferase family 1" evidence="1">
    <location>
        <begin position="209"/>
        <end position="378"/>
    </location>
</feature>
<dbReference type="PANTHER" id="PTHR12526:SF609">
    <property type="entry name" value="LIPOPOLYSACCHARIDE BIOSYNTHESIS PROTEIN"/>
    <property type="match status" value="1"/>
</dbReference>
<dbReference type="EMBL" id="CP101637">
    <property type="protein sequence ID" value="WMT83447.1"/>
    <property type="molecule type" value="Genomic_DNA"/>
</dbReference>
<keyword evidence="3" id="KW-1185">Reference proteome</keyword>
<protein>
    <recommendedName>
        <fullName evidence="1">Glycosyl transferase family 1 domain-containing protein</fullName>
    </recommendedName>
</protein>
<evidence type="ECO:0000259" key="1">
    <source>
        <dbReference type="Pfam" id="PF00534"/>
    </source>
</evidence>
<dbReference type="Pfam" id="PF00534">
    <property type="entry name" value="Glycos_transf_1"/>
    <property type="match status" value="1"/>
</dbReference>
<dbReference type="RefSeq" id="WP_228105998.1">
    <property type="nucleotide sequence ID" value="NZ_CP101637.1"/>
</dbReference>